<evidence type="ECO:0000313" key="10">
    <source>
        <dbReference type="EMBL" id="CAE2328507.1"/>
    </source>
</evidence>
<evidence type="ECO:0000256" key="2">
    <source>
        <dbReference type="ARBA" id="ARBA00004319"/>
    </source>
</evidence>
<dbReference type="Pfam" id="PF13848">
    <property type="entry name" value="Thioredoxin_6"/>
    <property type="match status" value="1"/>
</dbReference>
<comment type="subcellular location">
    <subcellularLocation>
        <location evidence="2">Endoplasmic reticulum lumen</location>
    </subcellularLocation>
</comment>
<comment type="similarity">
    <text evidence="3">Belongs to the protein disulfide isomerase family.</text>
</comment>
<dbReference type="EC" id="5.3.4.1" evidence="4"/>
<dbReference type="Pfam" id="PF00085">
    <property type="entry name" value="Thioredoxin"/>
    <property type="match status" value="2"/>
</dbReference>
<sequence length="464" mass="52991">MLLWIFALLDASRFSLQASGVVEANSENFADLIENNLTFVEFYAPWCQHCQSIAPELDRAADRLKDTARIAKIDATQNEELARKHGVEGFPTLLIFHEGQIIPYKGERTSGEIVSFIKKLLAPAYITLKTRKELLNFQKGKQTKLIYYSCNEETPEKNVFLSYANANRDAYSYAMVTDTSLFENQSKDFIEMHKPFDNKKSRLEDVSEASFLRWLQVEGFRLVDELGPGKYEAYIRRGLPIAWLFVEDLGKESKEVLQTIRRVATNFKGHLSFVYLDVTKFPTLGEQFGLYDRAFPAFVIANQQQETFRFPKTSDMNHDEIRLFCQDFLDNKLTKTMRSQPKPLGEREDGLKIVVGSTFEESVLNSPSAVLISFIAPWCKECNALEAVLSEIAREFKDDSSIQIALIDVSKNDFNSGGFKFDGLPGVFFKAQNTGPIVYEGDRSRDDLLNFIRKHRSEGDEKDL</sequence>
<gene>
    <name evidence="10" type="ORF">NAES01612_LOCUS21136</name>
</gene>
<keyword evidence="5" id="KW-0256">Endoplasmic reticulum</keyword>
<dbReference type="PRINTS" id="PR00421">
    <property type="entry name" value="THIOREDOXIN"/>
</dbReference>
<dbReference type="PANTHER" id="PTHR18929:SF132">
    <property type="entry name" value="PROTEIN DISULFIDE-ISOMERASE A3"/>
    <property type="match status" value="1"/>
</dbReference>
<dbReference type="GO" id="GO:0003756">
    <property type="term" value="F:protein disulfide isomerase activity"/>
    <property type="evidence" value="ECO:0007669"/>
    <property type="project" value="UniProtKB-EC"/>
</dbReference>
<reference evidence="10" key="1">
    <citation type="submission" date="2021-01" db="EMBL/GenBank/DDBJ databases">
        <authorList>
            <person name="Corre E."/>
            <person name="Pelletier E."/>
            <person name="Niang G."/>
            <person name="Scheremetjew M."/>
            <person name="Finn R."/>
            <person name="Kale V."/>
            <person name="Holt S."/>
            <person name="Cochrane G."/>
            <person name="Meng A."/>
            <person name="Brown T."/>
            <person name="Cohen L."/>
        </authorList>
    </citation>
    <scope>NUCLEOTIDE SEQUENCE</scope>
    <source>
        <strain evidence="10">SoJaBio B1-5/56/2</strain>
    </source>
</reference>
<dbReference type="GO" id="GO:0006457">
    <property type="term" value="P:protein folding"/>
    <property type="evidence" value="ECO:0007669"/>
    <property type="project" value="TreeGrafter"/>
</dbReference>
<protein>
    <recommendedName>
        <fullName evidence="4">protein disulfide-isomerase</fullName>
        <ecNumber evidence="4">5.3.4.1</ecNumber>
    </recommendedName>
</protein>
<dbReference type="Gene3D" id="3.40.30.10">
    <property type="entry name" value="Glutaredoxin"/>
    <property type="match status" value="4"/>
</dbReference>
<dbReference type="AlphaFoldDB" id="A0A7S4P9W3"/>
<dbReference type="PROSITE" id="PS51352">
    <property type="entry name" value="THIOREDOXIN_2"/>
    <property type="match status" value="2"/>
</dbReference>
<keyword evidence="8" id="KW-0732">Signal</keyword>
<feature type="signal peptide" evidence="8">
    <location>
        <begin position="1"/>
        <end position="17"/>
    </location>
</feature>
<dbReference type="CDD" id="cd02981">
    <property type="entry name" value="PDI_b_family"/>
    <property type="match status" value="1"/>
</dbReference>
<dbReference type="InterPro" id="IPR013766">
    <property type="entry name" value="Thioredoxin_domain"/>
</dbReference>
<accession>A0A7S4P9W3</accession>
<dbReference type="SUPFAM" id="SSF52833">
    <property type="entry name" value="Thioredoxin-like"/>
    <property type="match status" value="3"/>
</dbReference>
<organism evidence="10">
    <name type="scientific">Paramoeba aestuarina</name>
    <dbReference type="NCBI Taxonomy" id="180227"/>
    <lineage>
        <taxon>Eukaryota</taxon>
        <taxon>Amoebozoa</taxon>
        <taxon>Discosea</taxon>
        <taxon>Flabellinia</taxon>
        <taxon>Dactylopodida</taxon>
        <taxon>Paramoebidae</taxon>
        <taxon>Paramoeba</taxon>
    </lineage>
</organism>
<comment type="catalytic activity">
    <reaction evidence="1">
        <text>Catalyzes the rearrangement of -S-S- bonds in proteins.</text>
        <dbReference type="EC" id="5.3.4.1"/>
    </reaction>
</comment>
<dbReference type="InterPro" id="IPR036249">
    <property type="entry name" value="Thioredoxin-like_sf"/>
</dbReference>
<dbReference type="GO" id="GO:0034976">
    <property type="term" value="P:response to endoplasmic reticulum stress"/>
    <property type="evidence" value="ECO:0007669"/>
    <property type="project" value="TreeGrafter"/>
</dbReference>
<feature type="domain" description="Thioredoxin" evidence="9">
    <location>
        <begin position="5"/>
        <end position="122"/>
    </location>
</feature>
<feature type="domain" description="Thioredoxin" evidence="9">
    <location>
        <begin position="334"/>
        <end position="457"/>
    </location>
</feature>
<evidence type="ECO:0000256" key="8">
    <source>
        <dbReference type="SAM" id="SignalP"/>
    </source>
</evidence>
<dbReference type="EMBL" id="HBKR01032125">
    <property type="protein sequence ID" value="CAE2328507.1"/>
    <property type="molecule type" value="Transcribed_RNA"/>
</dbReference>
<feature type="chain" id="PRO_5031125707" description="protein disulfide-isomerase" evidence="8">
    <location>
        <begin position="18"/>
        <end position="464"/>
    </location>
</feature>
<evidence type="ECO:0000256" key="1">
    <source>
        <dbReference type="ARBA" id="ARBA00001182"/>
    </source>
</evidence>
<dbReference type="CDD" id="cd02982">
    <property type="entry name" value="PDI_b'_family"/>
    <property type="match status" value="1"/>
</dbReference>
<evidence type="ECO:0000259" key="9">
    <source>
        <dbReference type="PROSITE" id="PS51352"/>
    </source>
</evidence>
<evidence type="ECO:0000256" key="5">
    <source>
        <dbReference type="ARBA" id="ARBA00022824"/>
    </source>
</evidence>
<evidence type="ECO:0000256" key="4">
    <source>
        <dbReference type="ARBA" id="ARBA00012723"/>
    </source>
</evidence>
<evidence type="ECO:0000256" key="3">
    <source>
        <dbReference type="ARBA" id="ARBA00006347"/>
    </source>
</evidence>
<evidence type="ECO:0000256" key="6">
    <source>
        <dbReference type="ARBA" id="ARBA00023235"/>
    </source>
</evidence>
<dbReference type="GO" id="GO:0005788">
    <property type="term" value="C:endoplasmic reticulum lumen"/>
    <property type="evidence" value="ECO:0007669"/>
    <property type="project" value="UniProtKB-SubCell"/>
</dbReference>
<keyword evidence="7" id="KW-0676">Redox-active center</keyword>
<evidence type="ECO:0000256" key="7">
    <source>
        <dbReference type="ARBA" id="ARBA00023284"/>
    </source>
</evidence>
<dbReference type="PANTHER" id="PTHR18929">
    <property type="entry name" value="PROTEIN DISULFIDE ISOMERASE"/>
    <property type="match status" value="1"/>
</dbReference>
<name>A0A7S4P9W3_9EUKA</name>
<dbReference type="CDD" id="cd02961">
    <property type="entry name" value="PDI_a_family"/>
    <property type="match status" value="1"/>
</dbReference>
<keyword evidence="6" id="KW-0413">Isomerase</keyword>
<proteinExistence type="inferred from homology"/>